<keyword evidence="1" id="KW-0812">Transmembrane</keyword>
<evidence type="ECO:0000313" key="5">
    <source>
        <dbReference type="Proteomes" id="UP000281084"/>
    </source>
</evidence>
<sequence length="205" mass="23893">MKKIHIAILIVTGIFLVCLAISILIKKFFSVDGDYLSASATLVAALVAAYLYSDWRHQYKVELFERTKNKIHDLFINAEGVFNRLHLLFVNSEPNKIDIKELVQLQIEYQGAIDILTSELDFYEQLLSKYQPNDFTINCLPTNAKKMLMTNTRKLHPKLEKNKDYECFTEIQKQLSNNDIYEENLKLKVFTNSDLQRLIIKLLDK</sequence>
<dbReference type="Proteomes" id="UP000267166">
    <property type="component" value="Unassembled WGS sequence"/>
</dbReference>
<dbReference type="Proteomes" id="UP000281084">
    <property type="component" value="Unassembled WGS sequence"/>
</dbReference>
<comment type="caution">
    <text evidence="2">The sequence shown here is derived from an EMBL/GenBank/DDBJ whole genome shotgun (WGS) entry which is preliminary data.</text>
</comment>
<evidence type="ECO:0000313" key="3">
    <source>
        <dbReference type="EMBL" id="RLL36348.1"/>
    </source>
</evidence>
<organism evidence="2 5">
    <name type="scientific">Acinetobacter cumulans</name>
    <dbReference type="NCBI Taxonomy" id="2136182"/>
    <lineage>
        <taxon>Bacteria</taxon>
        <taxon>Pseudomonadati</taxon>
        <taxon>Pseudomonadota</taxon>
        <taxon>Gammaproteobacteria</taxon>
        <taxon>Moraxellales</taxon>
        <taxon>Moraxellaceae</taxon>
        <taxon>Acinetobacter</taxon>
    </lineage>
</organism>
<gene>
    <name evidence="2" type="ORF">D7V64_00305</name>
    <name evidence="3" type="ORF">D9K80_05855</name>
</gene>
<keyword evidence="1" id="KW-1133">Transmembrane helix</keyword>
<dbReference type="EMBL" id="RAXZ01000001">
    <property type="protein sequence ID" value="RKG55591.1"/>
    <property type="molecule type" value="Genomic_DNA"/>
</dbReference>
<evidence type="ECO:0000313" key="2">
    <source>
        <dbReference type="EMBL" id="RKG55591.1"/>
    </source>
</evidence>
<reference evidence="3 4" key="1">
    <citation type="submission" date="2018-09" db="EMBL/GenBank/DDBJ databases">
        <title>The draft genome of Acinetobacter sp. strains.</title>
        <authorList>
            <person name="Qin J."/>
            <person name="Feng Y."/>
            <person name="Zong Z."/>
        </authorList>
    </citation>
    <scope>NUCLEOTIDE SEQUENCE [LARGE SCALE GENOMIC DNA]</scope>
    <source>
        <strain evidence="3 4">WCHAc060003</strain>
    </source>
</reference>
<dbReference type="AlphaFoldDB" id="A0A3A8GP33"/>
<dbReference type="RefSeq" id="WP_120366473.1">
    <property type="nucleotide sequence ID" value="NZ_RAXZ01000001.1"/>
</dbReference>
<feature type="transmembrane region" description="Helical" evidence="1">
    <location>
        <begin position="35"/>
        <end position="52"/>
    </location>
</feature>
<feature type="transmembrane region" description="Helical" evidence="1">
    <location>
        <begin position="7"/>
        <end position="29"/>
    </location>
</feature>
<protein>
    <submittedName>
        <fullName evidence="2">Uncharacterized protein</fullName>
    </submittedName>
</protein>
<evidence type="ECO:0000256" key="1">
    <source>
        <dbReference type="SAM" id="Phobius"/>
    </source>
</evidence>
<accession>A0A3A8GP33</accession>
<keyword evidence="1" id="KW-0472">Membrane</keyword>
<dbReference type="EMBL" id="RCHD01000010">
    <property type="protein sequence ID" value="RLL36348.1"/>
    <property type="molecule type" value="Genomic_DNA"/>
</dbReference>
<evidence type="ECO:0000313" key="4">
    <source>
        <dbReference type="Proteomes" id="UP000267166"/>
    </source>
</evidence>
<accession>A0A498CXU4</accession>
<reference evidence="2 5" key="2">
    <citation type="submission" date="2018-09" db="EMBL/GenBank/DDBJ databases">
        <title>The draft genome of Acinetobacter spp. strains.</title>
        <authorList>
            <person name="Qin J."/>
            <person name="Feng Y."/>
            <person name="Zong Z."/>
        </authorList>
    </citation>
    <scope>NUCLEOTIDE SEQUENCE [LARGE SCALE GENOMIC DNA]</scope>
    <source>
        <strain evidence="2 5">WCHAc060002</strain>
    </source>
</reference>
<proteinExistence type="predicted"/>
<name>A0A3A8GP33_9GAMM</name>